<reference evidence="2" key="1">
    <citation type="submission" date="2021-06" db="EMBL/GenBank/DDBJ databases">
        <authorList>
            <person name="Hodson N. C."/>
            <person name="Mongue J. A."/>
            <person name="Jaron S. K."/>
        </authorList>
    </citation>
    <scope>NUCLEOTIDE SEQUENCE</scope>
</reference>
<dbReference type="EMBL" id="CAJVCH010233884">
    <property type="protein sequence ID" value="CAG7732560.1"/>
    <property type="molecule type" value="Genomic_DNA"/>
</dbReference>
<keyword evidence="3" id="KW-1185">Reference proteome</keyword>
<protein>
    <recommendedName>
        <fullName evidence="4">ER-bound oxygenase mpaB/mpaB'/Rubber oxygenase catalytic domain-containing protein</fullName>
    </recommendedName>
</protein>
<dbReference type="PANTHER" id="PTHR37159">
    <property type="entry name" value="GH11867P"/>
    <property type="match status" value="1"/>
</dbReference>
<feature type="signal peptide" evidence="1">
    <location>
        <begin position="1"/>
        <end position="21"/>
    </location>
</feature>
<proteinExistence type="predicted"/>
<keyword evidence="1" id="KW-0732">Signal</keyword>
<evidence type="ECO:0008006" key="4">
    <source>
        <dbReference type="Google" id="ProtNLM"/>
    </source>
</evidence>
<feature type="chain" id="PRO_5035308800" description="ER-bound oxygenase mpaB/mpaB'/Rubber oxygenase catalytic domain-containing protein" evidence="1">
    <location>
        <begin position="22"/>
        <end position="432"/>
    </location>
</feature>
<sequence>MLKLAFWGCFFIGTFTLNVSAETGPEICASCNENLLCVPLSDSPSFTKSPAPVCSVPLDNLTEGIGIHGVSERVPPFTPPWLNTTLYHLGQKFARDNIAIISYCHYLGAVIAFSSREAGYILANTGNSDKRINAIKNNLSHIRHLWLWYENDLLNPNNIAAQSITRIRSIHEEASKQIGARLQNDLGLVDKGIYDNRTVNERLWKAIDMDLRASRIPQKYREPPIPLLTYTGEVAPFPQFAMTIAQYLFVGLTVIMPEIQEVLKASEEELLGWNHLWAVIGHALGMEEPFNIALQPDLDSIKHNYQEMFNTYILPNFFNLEKESKVLMEMLLSVSGETLPSGIYSFSPTILMNLILTELMGIAAPRTMGLLTFEEQQRLGSWTRLKKALRRSKQPLMSTLNADIKRGLDEKGRFYYGQVYTSQDSISKYMFL</sequence>
<dbReference type="Proteomes" id="UP000708208">
    <property type="component" value="Unassembled WGS sequence"/>
</dbReference>
<name>A0A8J2P5H6_9HEXA</name>
<gene>
    <name evidence="2" type="ORF">AFUS01_LOCUS21070</name>
</gene>
<comment type="caution">
    <text evidence="2">The sequence shown here is derived from an EMBL/GenBank/DDBJ whole genome shotgun (WGS) entry which is preliminary data.</text>
</comment>
<evidence type="ECO:0000313" key="3">
    <source>
        <dbReference type="Proteomes" id="UP000708208"/>
    </source>
</evidence>
<dbReference type="OrthoDB" id="6361347at2759"/>
<evidence type="ECO:0000256" key="1">
    <source>
        <dbReference type="SAM" id="SignalP"/>
    </source>
</evidence>
<dbReference type="PANTHER" id="PTHR37159:SF1">
    <property type="entry name" value="GH11867P"/>
    <property type="match status" value="1"/>
</dbReference>
<dbReference type="AlphaFoldDB" id="A0A8J2P5H6"/>
<organism evidence="2 3">
    <name type="scientific">Allacma fusca</name>
    <dbReference type="NCBI Taxonomy" id="39272"/>
    <lineage>
        <taxon>Eukaryota</taxon>
        <taxon>Metazoa</taxon>
        <taxon>Ecdysozoa</taxon>
        <taxon>Arthropoda</taxon>
        <taxon>Hexapoda</taxon>
        <taxon>Collembola</taxon>
        <taxon>Symphypleona</taxon>
        <taxon>Sminthuridae</taxon>
        <taxon>Allacma</taxon>
    </lineage>
</organism>
<evidence type="ECO:0000313" key="2">
    <source>
        <dbReference type="EMBL" id="CAG7732560.1"/>
    </source>
</evidence>
<accession>A0A8J2P5H6</accession>